<sequence>MTTPYLTLEGVSYLLPDGSPLFSGLDETFDTRPTGLVGRNGAGKTVLARILAGQLSPSSGRCLRSGSVFYLAQQVSPPPGATVASLAGVQATLEALTRIEAGSSAPEDFECVGDRWDIRQRLHHALERDGLGHLDAATPASSLSGGEAMRVALASAMLSEADFLILDEPTNHLDRRNRDALIEQLRHWPRGLLVISHDRHLLDTLARIVELSSLGLRGYGGNYSAYAASKAQERANALEQLEHRKLERRRVAQAMQAQRERQERRQARGQRHGKQANQARILLDRQKGRSEDSAGRLKQQHAVAHERLAQSVREAAAQVEKDTAISLHALPVAQPAQRRVAQLDDVTLPFIAAPTRHVSLLLGGQQRVAVTGPNGCGKSTLLKVLAGQLAPLSGERTAAPESVYLDQRLAGLASERPVLEQLRAANTDLDEGELRTRLAHLGLDARKILAPSGSLSGGERLKAALACALYADPPPRLLLLDEPGNHLDLPSLLALESLLRGYAGTLVVVSHDEAFLDNLALTDRLRATQQGWLLEPWQAFARHADASAWR</sequence>
<feature type="compositionally biased region" description="Basic and acidic residues" evidence="5">
    <location>
        <begin position="282"/>
        <end position="295"/>
    </location>
</feature>
<dbReference type="FunFam" id="3.40.50.300:FF:001320">
    <property type="entry name" value="Heme ABC transporter ATP-binding protein"/>
    <property type="match status" value="1"/>
</dbReference>
<evidence type="ECO:0000256" key="5">
    <source>
        <dbReference type="SAM" id="MobiDB-lite"/>
    </source>
</evidence>
<dbReference type="PROSITE" id="PS50893">
    <property type="entry name" value="ABC_TRANSPORTER_2"/>
    <property type="match status" value="2"/>
</dbReference>
<evidence type="ECO:0000256" key="1">
    <source>
        <dbReference type="ARBA" id="ARBA00022475"/>
    </source>
</evidence>
<organism evidence="7 8">
    <name type="scientific">Achromobacter ruhlandii</name>
    <dbReference type="NCBI Taxonomy" id="72557"/>
    <lineage>
        <taxon>Bacteria</taxon>
        <taxon>Pseudomonadati</taxon>
        <taxon>Pseudomonadota</taxon>
        <taxon>Betaproteobacteria</taxon>
        <taxon>Burkholderiales</taxon>
        <taxon>Alcaligenaceae</taxon>
        <taxon>Achromobacter</taxon>
    </lineage>
</organism>
<gene>
    <name evidence="7" type="primary">expZ</name>
    <name evidence="7" type="ORF">LMG3328_02381</name>
</gene>
<evidence type="ECO:0000313" key="7">
    <source>
        <dbReference type="EMBL" id="CAB3863026.1"/>
    </source>
</evidence>
<dbReference type="Proteomes" id="UP000494122">
    <property type="component" value="Unassembled WGS sequence"/>
</dbReference>
<feature type="region of interest" description="Disordered" evidence="5">
    <location>
        <begin position="254"/>
        <end position="297"/>
    </location>
</feature>
<evidence type="ECO:0000259" key="6">
    <source>
        <dbReference type="PROSITE" id="PS50893"/>
    </source>
</evidence>
<dbReference type="SMART" id="SM00382">
    <property type="entry name" value="AAA"/>
    <property type="match status" value="2"/>
</dbReference>
<dbReference type="Gene3D" id="3.40.50.300">
    <property type="entry name" value="P-loop containing nucleotide triphosphate hydrolases"/>
    <property type="match status" value="2"/>
</dbReference>
<keyword evidence="1" id="KW-0472">Membrane</keyword>
<reference evidence="7 8" key="1">
    <citation type="submission" date="2020-04" db="EMBL/GenBank/DDBJ databases">
        <authorList>
            <person name="De Canck E."/>
        </authorList>
    </citation>
    <scope>NUCLEOTIDE SEQUENCE [LARGE SCALE GENOMIC DNA]</scope>
    <source>
        <strain evidence="7 8">LMG 3328</strain>
    </source>
</reference>
<keyword evidence="3" id="KW-0547">Nucleotide-binding</keyword>
<proteinExistence type="predicted"/>
<keyword evidence="1" id="KW-1003">Cell membrane</keyword>
<name>A0A6S7D237_9BURK</name>
<dbReference type="EMBL" id="CADILE010000006">
    <property type="protein sequence ID" value="CAB3863026.1"/>
    <property type="molecule type" value="Genomic_DNA"/>
</dbReference>
<accession>A0A6S7D237</accession>
<dbReference type="InterPro" id="IPR050611">
    <property type="entry name" value="ABCF"/>
</dbReference>
<evidence type="ECO:0000256" key="3">
    <source>
        <dbReference type="ARBA" id="ARBA00022741"/>
    </source>
</evidence>
<dbReference type="RefSeq" id="WP_175183211.1">
    <property type="nucleotide sequence ID" value="NZ_CADILE010000006.1"/>
</dbReference>
<dbReference type="PANTHER" id="PTHR19211">
    <property type="entry name" value="ATP-BINDING TRANSPORT PROTEIN-RELATED"/>
    <property type="match status" value="1"/>
</dbReference>
<evidence type="ECO:0000313" key="8">
    <source>
        <dbReference type="Proteomes" id="UP000494122"/>
    </source>
</evidence>
<dbReference type="AlphaFoldDB" id="A0A6S7D237"/>
<dbReference type="PANTHER" id="PTHR19211:SF6">
    <property type="entry name" value="BLL7188 PROTEIN"/>
    <property type="match status" value="1"/>
</dbReference>
<dbReference type="InterPro" id="IPR003593">
    <property type="entry name" value="AAA+_ATPase"/>
</dbReference>
<evidence type="ECO:0000256" key="4">
    <source>
        <dbReference type="ARBA" id="ARBA00022840"/>
    </source>
</evidence>
<feature type="domain" description="ABC transporter" evidence="6">
    <location>
        <begin position="6"/>
        <end position="238"/>
    </location>
</feature>
<keyword evidence="2" id="KW-0677">Repeat</keyword>
<dbReference type="CDD" id="cd03221">
    <property type="entry name" value="ABCF_EF-3"/>
    <property type="match status" value="2"/>
</dbReference>
<dbReference type="PROSITE" id="PS00211">
    <property type="entry name" value="ABC_TRANSPORTER_1"/>
    <property type="match status" value="1"/>
</dbReference>
<evidence type="ECO:0000256" key="2">
    <source>
        <dbReference type="ARBA" id="ARBA00022737"/>
    </source>
</evidence>
<dbReference type="InterPro" id="IPR017871">
    <property type="entry name" value="ABC_transporter-like_CS"/>
</dbReference>
<dbReference type="GO" id="GO:0005524">
    <property type="term" value="F:ATP binding"/>
    <property type="evidence" value="ECO:0007669"/>
    <property type="project" value="UniProtKB-KW"/>
</dbReference>
<dbReference type="SUPFAM" id="SSF52540">
    <property type="entry name" value="P-loop containing nucleoside triphosphate hydrolases"/>
    <property type="match status" value="2"/>
</dbReference>
<dbReference type="InterPro" id="IPR003439">
    <property type="entry name" value="ABC_transporter-like_ATP-bd"/>
</dbReference>
<dbReference type="GO" id="GO:0016887">
    <property type="term" value="F:ATP hydrolysis activity"/>
    <property type="evidence" value="ECO:0007669"/>
    <property type="project" value="InterPro"/>
</dbReference>
<feature type="domain" description="ABC transporter" evidence="6">
    <location>
        <begin position="338"/>
        <end position="549"/>
    </location>
</feature>
<dbReference type="InterPro" id="IPR027417">
    <property type="entry name" value="P-loop_NTPase"/>
</dbReference>
<protein>
    <submittedName>
        <fullName evidence="7">Nucleotide-binding protein ExpZ</fullName>
    </submittedName>
</protein>
<keyword evidence="4" id="KW-0067">ATP-binding</keyword>
<dbReference type="Pfam" id="PF00005">
    <property type="entry name" value="ABC_tran"/>
    <property type="match status" value="2"/>
</dbReference>